<proteinExistence type="predicted"/>
<feature type="transmembrane region" description="Helical" evidence="1">
    <location>
        <begin position="100"/>
        <end position="122"/>
    </location>
</feature>
<evidence type="ECO:0000313" key="3">
    <source>
        <dbReference type="EMBL" id="PXX37356.1"/>
    </source>
</evidence>
<gene>
    <name evidence="3" type="ORF">DFR42_11651</name>
</gene>
<dbReference type="InterPro" id="IPR010559">
    <property type="entry name" value="Sig_transdc_His_kin_internal"/>
</dbReference>
<feature type="transmembrane region" description="Helical" evidence="1">
    <location>
        <begin position="28"/>
        <end position="46"/>
    </location>
</feature>
<dbReference type="InterPro" id="IPR050640">
    <property type="entry name" value="Bact_2-comp_sensor_kinase"/>
</dbReference>
<feature type="domain" description="Signal transduction histidine kinase internal region" evidence="2">
    <location>
        <begin position="188"/>
        <end position="264"/>
    </location>
</feature>
<accession>A0A318IMX4</accession>
<sequence length="385" mass="44478">MSKQAALALHTNKEHTESANVALPAVPWWKSTIAVVMIWSIFALIWTSTSYVDGFAENAVNQREWDFKLNISVLAPYILLNSVLAVYFNKYAEKLSRPYTLWLLFIGLILFFVPLAEIYQLIIFKQKLTGRWPDMADIVNKCRPENFSQSAMHTSLAFFGQVFYTHRLLQHQRELAFEKARQQNLSLKIRILQGKLEPYFLLSSLENIQKLIHSAAKAEANTALVRLSNLLRYVLEHDSNEAIPLADEMQFLRDYFNLQMLCLGQGFRVTWDKEERDWHSYTCPGLILLSLADSSICQMLKEYAGGNHLFELQFKCFVKDHRFCAIFSFPQAQVLPQAINPGYTMVEQRLEILFGEQAQLSMHSNLQEQRQAISVHFPLQTLSDD</sequence>
<keyword evidence="1" id="KW-1133">Transmembrane helix</keyword>
<dbReference type="PANTHER" id="PTHR34220">
    <property type="entry name" value="SENSOR HISTIDINE KINASE YPDA"/>
    <property type="match status" value="1"/>
</dbReference>
<evidence type="ECO:0000256" key="1">
    <source>
        <dbReference type="SAM" id="Phobius"/>
    </source>
</evidence>
<dbReference type="AlphaFoldDB" id="A0A318IMX4"/>
<dbReference type="Pfam" id="PF06580">
    <property type="entry name" value="His_kinase"/>
    <property type="match status" value="1"/>
</dbReference>
<dbReference type="GO" id="GO:0016020">
    <property type="term" value="C:membrane"/>
    <property type="evidence" value="ECO:0007669"/>
    <property type="project" value="InterPro"/>
</dbReference>
<feature type="transmembrane region" description="Helical" evidence="1">
    <location>
        <begin position="67"/>
        <end position="88"/>
    </location>
</feature>
<reference evidence="3 4" key="1">
    <citation type="submission" date="2018-05" db="EMBL/GenBank/DDBJ databases">
        <title>Genomic Encyclopedia of Type Strains, Phase IV (KMG-IV): sequencing the most valuable type-strain genomes for metagenomic binning, comparative biology and taxonomic classification.</title>
        <authorList>
            <person name="Goeker M."/>
        </authorList>
    </citation>
    <scope>NUCLEOTIDE SEQUENCE [LARGE SCALE GENOMIC DNA]</scope>
    <source>
        <strain evidence="3 4">DSM 19792</strain>
    </source>
</reference>
<dbReference type="OrthoDB" id="8781628at2"/>
<protein>
    <submittedName>
        <fullName evidence="3">Histidine kinase</fullName>
    </submittedName>
</protein>
<name>A0A318IMX4_9BURK</name>
<keyword evidence="3" id="KW-0808">Transferase</keyword>
<keyword evidence="1" id="KW-0472">Membrane</keyword>
<dbReference type="EMBL" id="QJKB01000016">
    <property type="protein sequence ID" value="PXX37356.1"/>
    <property type="molecule type" value="Genomic_DNA"/>
</dbReference>
<evidence type="ECO:0000259" key="2">
    <source>
        <dbReference type="Pfam" id="PF06580"/>
    </source>
</evidence>
<keyword evidence="3" id="KW-0418">Kinase</keyword>
<comment type="caution">
    <text evidence="3">The sequence shown here is derived from an EMBL/GenBank/DDBJ whole genome shotgun (WGS) entry which is preliminary data.</text>
</comment>
<keyword evidence="4" id="KW-1185">Reference proteome</keyword>
<dbReference type="PANTHER" id="PTHR34220:SF7">
    <property type="entry name" value="SENSOR HISTIDINE KINASE YPDA"/>
    <property type="match status" value="1"/>
</dbReference>
<keyword evidence="1" id="KW-0812">Transmembrane</keyword>
<dbReference type="GO" id="GO:0000155">
    <property type="term" value="F:phosphorelay sensor kinase activity"/>
    <property type="evidence" value="ECO:0007669"/>
    <property type="project" value="InterPro"/>
</dbReference>
<evidence type="ECO:0000313" key="4">
    <source>
        <dbReference type="Proteomes" id="UP000247792"/>
    </source>
</evidence>
<dbReference type="RefSeq" id="WP_110258006.1">
    <property type="nucleotide sequence ID" value="NZ_QJKB01000016.1"/>
</dbReference>
<organism evidence="3 4">
    <name type="scientific">Undibacterium pigrum</name>
    <dbReference type="NCBI Taxonomy" id="401470"/>
    <lineage>
        <taxon>Bacteria</taxon>
        <taxon>Pseudomonadati</taxon>
        <taxon>Pseudomonadota</taxon>
        <taxon>Betaproteobacteria</taxon>
        <taxon>Burkholderiales</taxon>
        <taxon>Oxalobacteraceae</taxon>
        <taxon>Undibacterium</taxon>
    </lineage>
</organism>
<dbReference type="Proteomes" id="UP000247792">
    <property type="component" value="Unassembled WGS sequence"/>
</dbReference>